<dbReference type="Pfam" id="PF06530">
    <property type="entry name" value="Phage_antitermQ"/>
    <property type="match status" value="1"/>
</dbReference>
<dbReference type="EMBL" id="UGQC01000001">
    <property type="protein sequence ID" value="STY99841.1"/>
    <property type="molecule type" value="Genomic_DNA"/>
</dbReference>
<accession>A0A378QGR3</accession>
<evidence type="ECO:0000256" key="2">
    <source>
        <dbReference type="ARBA" id="ARBA00023015"/>
    </source>
</evidence>
<keyword evidence="2" id="KW-0805">Transcription regulation</keyword>
<name>A0A378QGR3_MORLA</name>
<evidence type="ECO:0000256" key="4">
    <source>
        <dbReference type="ARBA" id="ARBA00023163"/>
    </source>
</evidence>
<protein>
    <recommendedName>
        <fullName evidence="7">Phage antitermination protein Q</fullName>
    </recommendedName>
</protein>
<gene>
    <name evidence="5" type="ORF">NCTC7911_01221</name>
</gene>
<comment type="similarity">
    <text evidence="1">Belongs to the phage antitermination Q type 1 family.</text>
</comment>
<dbReference type="RefSeq" id="WP_115247536.1">
    <property type="nucleotide sequence ID" value="NZ_UGQC01000001.1"/>
</dbReference>
<sequence>MKNLIKEWGIWSRHAGYIRQIETPILWLMRKNGAISYGNHNEPNITDDEALAVDKAVCELKQEFLVLYNVLFLYHVYGWSYRQISRRYLTPLEYPQQVGMADNDSRKRFVHPQIIKRMLEQAERIVYKNMEKIP</sequence>
<reference evidence="5 6" key="1">
    <citation type="submission" date="2018-06" db="EMBL/GenBank/DDBJ databases">
        <authorList>
            <consortium name="Pathogen Informatics"/>
            <person name="Doyle S."/>
        </authorList>
    </citation>
    <scope>NUCLEOTIDE SEQUENCE [LARGE SCALE GENOMIC DNA]</scope>
    <source>
        <strain evidence="5 6">NCTC7911</strain>
    </source>
</reference>
<keyword evidence="4" id="KW-0804">Transcription</keyword>
<keyword evidence="3" id="KW-0238">DNA-binding</keyword>
<evidence type="ECO:0008006" key="7">
    <source>
        <dbReference type="Google" id="ProtNLM"/>
    </source>
</evidence>
<dbReference type="GO" id="GO:0060567">
    <property type="term" value="P:negative regulation of termination of DNA-templated transcription"/>
    <property type="evidence" value="ECO:0007669"/>
    <property type="project" value="InterPro"/>
</dbReference>
<dbReference type="InterPro" id="IPR010534">
    <property type="entry name" value="Phage_933W_GpQ"/>
</dbReference>
<proteinExistence type="inferred from homology"/>
<evidence type="ECO:0000313" key="5">
    <source>
        <dbReference type="EMBL" id="STY99841.1"/>
    </source>
</evidence>
<evidence type="ECO:0000256" key="1">
    <source>
        <dbReference type="ARBA" id="ARBA00010234"/>
    </source>
</evidence>
<evidence type="ECO:0000256" key="3">
    <source>
        <dbReference type="ARBA" id="ARBA00023125"/>
    </source>
</evidence>
<dbReference type="GeneID" id="302269828"/>
<keyword evidence="6" id="KW-1185">Reference proteome</keyword>
<dbReference type="AlphaFoldDB" id="A0A378QGR3"/>
<dbReference type="Proteomes" id="UP000254107">
    <property type="component" value="Unassembled WGS sequence"/>
</dbReference>
<dbReference type="GO" id="GO:0003677">
    <property type="term" value="F:DNA binding"/>
    <property type="evidence" value="ECO:0007669"/>
    <property type="project" value="UniProtKB-KW"/>
</dbReference>
<organism evidence="5 6">
    <name type="scientific">Moraxella lacunata</name>
    <dbReference type="NCBI Taxonomy" id="477"/>
    <lineage>
        <taxon>Bacteria</taxon>
        <taxon>Pseudomonadati</taxon>
        <taxon>Pseudomonadota</taxon>
        <taxon>Gammaproteobacteria</taxon>
        <taxon>Moraxellales</taxon>
        <taxon>Moraxellaceae</taxon>
        <taxon>Moraxella</taxon>
    </lineage>
</organism>
<evidence type="ECO:0000313" key="6">
    <source>
        <dbReference type="Proteomes" id="UP000254107"/>
    </source>
</evidence>